<gene>
    <name evidence="2" type="ORF">GH808_13750</name>
</gene>
<dbReference type="InterPro" id="IPR036390">
    <property type="entry name" value="WH_DNA-bd_sf"/>
</dbReference>
<protein>
    <submittedName>
        <fullName evidence="2">MarR family transcriptional regulator</fullName>
    </submittedName>
</protein>
<reference evidence="2 3" key="1">
    <citation type="journal article" date="2020" name="mSystems">
        <title>Defining Genomic and Predicted Metabolic Features of the Acetobacterium Genus.</title>
        <authorList>
            <person name="Ross D.E."/>
            <person name="Marshall C.W."/>
            <person name="Gulliver D."/>
            <person name="May H.D."/>
            <person name="Norman R.S."/>
        </authorList>
    </citation>
    <scope>NUCLEOTIDE SEQUENCE [LARGE SCALE GENOMIC DNA]</scope>
    <source>
        <strain evidence="2 3">DSM 8238</strain>
    </source>
</reference>
<dbReference type="InterPro" id="IPR000835">
    <property type="entry name" value="HTH_MarR-typ"/>
</dbReference>
<proteinExistence type="predicted"/>
<dbReference type="SUPFAM" id="SSF46785">
    <property type="entry name" value="Winged helix' DNA-binding domain"/>
    <property type="match status" value="1"/>
</dbReference>
<dbReference type="PANTHER" id="PTHR33164:SF58">
    <property type="entry name" value="DNA-BINDING TRANSCRIPTIONAL REPRESSOR SCOC"/>
    <property type="match status" value="1"/>
</dbReference>
<name>A0ABR6WXY5_9FIRM</name>
<organism evidence="2 3">
    <name type="scientific">Acetobacterium fimetarium</name>
    <dbReference type="NCBI Taxonomy" id="52691"/>
    <lineage>
        <taxon>Bacteria</taxon>
        <taxon>Bacillati</taxon>
        <taxon>Bacillota</taxon>
        <taxon>Clostridia</taxon>
        <taxon>Eubacteriales</taxon>
        <taxon>Eubacteriaceae</taxon>
        <taxon>Acetobacterium</taxon>
    </lineage>
</organism>
<dbReference type="PROSITE" id="PS50995">
    <property type="entry name" value="HTH_MARR_2"/>
    <property type="match status" value="1"/>
</dbReference>
<evidence type="ECO:0000313" key="2">
    <source>
        <dbReference type="EMBL" id="MBC3805477.1"/>
    </source>
</evidence>
<dbReference type="SMART" id="SM00347">
    <property type="entry name" value="HTH_MARR"/>
    <property type="match status" value="1"/>
</dbReference>
<keyword evidence="3" id="KW-1185">Reference proteome</keyword>
<feature type="domain" description="HTH marR-type" evidence="1">
    <location>
        <begin position="7"/>
        <end position="141"/>
    </location>
</feature>
<dbReference type="PANTHER" id="PTHR33164">
    <property type="entry name" value="TRANSCRIPTIONAL REGULATOR, MARR FAMILY"/>
    <property type="match status" value="1"/>
</dbReference>
<sequence>MDAMTDRQFIFGSLQIVSNQLDTLLERELKEDGLTSKQWLLTAIIQKRFDYAPTIKEAADAMGSSHQNVKQVALKLEQKGFLVLEKDKKDARVTRIRFTDKIDTFKTETQLKADRFTENLFAGISGDEMAVARSMLTKMLFNLQKMDTEK</sequence>
<dbReference type="EMBL" id="WJBC01000031">
    <property type="protein sequence ID" value="MBC3805477.1"/>
    <property type="molecule type" value="Genomic_DNA"/>
</dbReference>
<comment type="caution">
    <text evidence="2">The sequence shown here is derived from an EMBL/GenBank/DDBJ whole genome shotgun (WGS) entry which is preliminary data.</text>
</comment>
<evidence type="ECO:0000313" key="3">
    <source>
        <dbReference type="Proteomes" id="UP000603234"/>
    </source>
</evidence>
<dbReference type="InterPro" id="IPR036388">
    <property type="entry name" value="WH-like_DNA-bd_sf"/>
</dbReference>
<evidence type="ECO:0000259" key="1">
    <source>
        <dbReference type="PROSITE" id="PS50995"/>
    </source>
</evidence>
<dbReference type="Gene3D" id="1.10.10.10">
    <property type="entry name" value="Winged helix-like DNA-binding domain superfamily/Winged helix DNA-binding domain"/>
    <property type="match status" value="1"/>
</dbReference>
<dbReference type="InterPro" id="IPR039422">
    <property type="entry name" value="MarR/SlyA-like"/>
</dbReference>
<accession>A0ABR6WXY5</accession>
<dbReference type="Proteomes" id="UP000603234">
    <property type="component" value="Unassembled WGS sequence"/>
</dbReference>